<gene>
    <name evidence="2" type="ORF">PRVXT_000668</name>
</gene>
<dbReference type="EMBL" id="CP158367">
    <property type="protein sequence ID" value="XBX75532.1"/>
    <property type="molecule type" value="Genomic_DNA"/>
</dbReference>
<feature type="transmembrane region" description="Helical" evidence="1">
    <location>
        <begin position="20"/>
        <end position="39"/>
    </location>
</feature>
<feature type="transmembrane region" description="Helical" evidence="1">
    <location>
        <begin position="174"/>
        <end position="190"/>
    </location>
</feature>
<accession>A0AAU7VN97</accession>
<reference evidence="2" key="2">
    <citation type="submission" date="2024-06" db="EMBL/GenBank/DDBJ databases">
        <authorList>
            <person name="Petrova K.O."/>
            <person name="Toshchakov S.V."/>
            <person name="Boltjanskaja Y.V."/>
            <person name="Kevbrin V."/>
        </authorList>
    </citation>
    <scope>NUCLEOTIDE SEQUENCE</scope>
    <source>
        <strain evidence="2">Z-910T</strain>
    </source>
</reference>
<dbReference type="AlphaFoldDB" id="A0AAU7VN97"/>
<keyword evidence="1" id="KW-1133">Transmembrane helix</keyword>
<evidence type="ECO:0008006" key="3">
    <source>
        <dbReference type="Google" id="ProtNLM"/>
    </source>
</evidence>
<feature type="transmembrane region" description="Helical" evidence="1">
    <location>
        <begin position="51"/>
        <end position="74"/>
    </location>
</feature>
<organism evidence="2">
    <name type="scientific">Proteinivorax tanatarense</name>
    <dbReference type="NCBI Taxonomy" id="1260629"/>
    <lineage>
        <taxon>Bacteria</taxon>
        <taxon>Bacillati</taxon>
        <taxon>Bacillota</taxon>
        <taxon>Clostridia</taxon>
        <taxon>Eubacteriales</taxon>
        <taxon>Proteinivoracaceae</taxon>
        <taxon>Proteinivorax</taxon>
    </lineage>
</organism>
<name>A0AAU7VN97_9FIRM</name>
<feature type="transmembrane region" description="Helical" evidence="1">
    <location>
        <begin position="147"/>
        <end position="167"/>
    </location>
</feature>
<sequence>MLDLFKLYNISFYKDMKDIILAYGLLYGLNIMGAVLLYLDLQQVSAISELWFKTFFTFLTLHLFCMTLAPSNILDFDITKSKTNKAASGVLENILPVGRKNFLINRILATFCSAIVMGVLLVLPFIFVSALLKVNGMGVSVEFLKGLFSMLMLIIFGALIFCMLTVLYHKKRGMMGLGYSIYSISTFLLIREELLLSHGMWLLGPLFMLLITLVLYKYAAKKVYQIDICQ</sequence>
<proteinExistence type="predicted"/>
<keyword evidence="1" id="KW-0812">Transmembrane</keyword>
<feature type="transmembrane region" description="Helical" evidence="1">
    <location>
        <begin position="196"/>
        <end position="216"/>
    </location>
</feature>
<protein>
    <recommendedName>
        <fullName evidence="3">ABC-2 family transporter protein</fullName>
    </recommendedName>
</protein>
<evidence type="ECO:0000313" key="2">
    <source>
        <dbReference type="EMBL" id="XBX75532.1"/>
    </source>
</evidence>
<dbReference type="RefSeq" id="WP_350344276.1">
    <property type="nucleotide sequence ID" value="NZ_CP158367.1"/>
</dbReference>
<reference evidence="2" key="1">
    <citation type="journal article" date="2013" name="Extremophiles">
        <title>Proteinivorax tanatarense gen. nov., sp. nov., an anaerobic, haloalkaliphilic, proteolytic bacterium isolated from a decaying algal bloom, and proposal of Proteinivoraceae fam. nov.</title>
        <authorList>
            <person name="Kevbrin V."/>
            <person name="Boltyanskaya Y."/>
            <person name="Zhilina T."/>
            <person name="Kolganova T."/>
            <person name="Lavrentjeva E."/>
            <person name="Kuznetsov B."/>
        </authorList>
    </citation>
    <scope>NUCLEOTIDE SEQUENCE</scope>
    <source>
        <strain evidence="2">Z-910T</strain>
    </source>
</reference>
<keyword evidence="1" id="KW-0472">Membrane</keyword>
<feature type="transmembrane region" description="Helical" evidence="1">
    <location>
        <begin position="107"/>
        <end position="127"/>
    </location>
</feature>
<evidence type="ECO:0000256" key="1">
    <source>
        <dbReference type="SAM" id="Phobius"/>
    </source>
</evidence>